<protein>
    <recommendedName>
        <fullName evidence="4">RING-type domain-containing protein</fullName>
    </recommendedName>
</protein>
<proteinExistence type="predicted"/>
<dbReference type="AlphaFoldDB" id="A0A6C0C0C4"/>
<dbReference type="PANTHER" id="PTHR45798">
    <property type="entry name" value="RING-H2 FINGER PROTEIN ATL61-RELATED-RELATED"/>
    <property type="match status" value="1"/>
</dbReference>
<evidence type="ECO:0000313" key="5">
    <source>
        <dbReference type="EMBL" id="QHS97078.1"/>
    </source>
</evidence>
<dbReference type="Pfam" id="PF13639">
    <property type="entry name" value="zf-RING_2"/>
    <property type="match status" value="1"/>
</dbReference>
<dbReference type="InterPro" id="IPR013083">
    <property type="entry name" value="Znf_RING/FYVE/PHD"/>
</dbReference>
<evidence type="ECO:0000256" key="1">
    <source>
        <dbReference type="ARBA" id="ARBA00022723"/>
    </source>
</evidence>
<dbReference type="EMBL" id="MN739285">
    <property type="protein sequence ID" value="QHS97078.1"/>
    <property type="molecule type" value="Genomic_DNA"/>
</dbReference>
<keyword evidence="1" id="KW-0479">Metal-binding</keyword>
<keyword evidence="3" id="KW-0862">Zinc</keyword>
<sequence length="191" mass="21165">MSSNDAFSPSDYSDFDMNFFSVIDQISRQSRQTNIFSPVPLVNSINVNGSVTSAAVTSAAVTSTPIENLLLTPQLSAQIDTIYSLLIDNPSSAGMNTALNDSLYDVPSYKQVISEEGKKCLKYLNYSSDMAVNTCPILHTPFAEGDELIMLPCEHYFDSQSILTWLNNEKAECPVCRYQLRSIEKKYSTIS</sequence>
<accession>A0A6C0C0C4</accession>
<dbReference type="InterPro" id="IPR052788">
    <property type="entry name" value="RING-type_E3_ligase_ATL"/>
</dbReference>
<dbReference type="GO" id="GO:0008270">
    <property type="term" value="F:zinc ion binding"/>
    <property type="evidence" value="ECO:0007669"/>
    <property type="project" value="UniProtKB-KW"/>
</dbReference>
<feature type="domain" description="RING-type" evidence="4">
    <location>
        <begin position="135"/>
        <end position="177"/>
    </location>
</feature>
<dbReference type="SUPFAM" id="SSF57850">
    <property type="entry name" value="RING/U-box"/>
    <property type="match status" value="1"/>
</dbReference>
<dbReference type="Gene3D" id="3.30.40.10">
    <property type="entry name" value="Zinc/RING finger domain, C3HC4 (zinc finger)"/>
    <property type="match status" value="1"/>
</dbReference>
<name>A0A6C0C0C4_9ZZZZ</name>
<dbReference type="InterPro" id="IPR001841">
    <property type="entry name" value="Znf_RING"/>
</dbReference>
<organism evidence="5">
    <name type="scientific">viral metagenome</name>
    <dbReference type="NCBI Taxonomy" id="1070528"/>
    <lineage>
        <taxon>unclassified sequences</taxon>
        <taxon>metagenomes</taxon>
        <taxon>organismal metagenomes</taxon>
    </lineage>
</organism>
<evidence type="ECO:0000256" key="3">
    <source>
        <dbReference type="ARBA" id="ARBA00022833"/>
    </source>
</evidence>
<dbReference type="PANTHER" id="PTHR45798:SF97">
    <property type="entry name" value="ALCOHOL-SENSITIVE RING FINGER PROTEIN 1"/>
    <property type="match status" value="1"/>
</dbReference>
<evidence type="ECO:0000259" key="4">
    <source>
        <dbReference type="PROSITE" id="PS50089"/>
    </source>
</evidence>
<dbReference type="PROSITE" id="PS50089">
    <property type="entry name" value="ZF_RING_2"/>
    <property type="match status" value="1"/>
</dbReference>
<evidence type="ECO:0000256" key="2">
    <source>
        <dbReference type="ARBA" id="ARBA00022771"/>
    </source>
</evidence>
<keyword evidence="2" id="KW-0863">Zinc-finger</keyword>
<reference evidence="5" key="1">
    <citation type="journal article" date="2020" name="Nature">
        <title>Giant virus diversity and host interactions through global metagenomics.</title>
        <authorList>
            <person name="Schulz F."/>
            <person name="Roux S."/>
            <person name="Paez-Espino D."/>
            <person name="Jungbluth S."/>
            <person name="Walsh D.A."/>
            <person name="Denef V.J."/>
            <person name="McMahon K.D."/>
            <person name="Konstantinidis K.T."/>
            <person name="Eloe-Fadrosh E.A."/>
            <person name="Kyrpides N.C."/>
            <person name="Woyke T."/>
        </authorList>
    </citation>
    <scope>NUCLEOTIDE SEQUENCE</scope>
    <source>
        <strain evidence="5">GVMAG-M-3300020166-5</strain>
    </source>
</reference>